<organism evidence="2 3">
    <name type="scientific">Chaetomium strumarium</name>
    <dbReference type="NCBI Taxonomy" id="1170767"/>
    <lineage>
        <taxon>Eukaryota</taxon>
        <taxon>Fungi</taxon>
        <taxon>Dikarya</taxon>
        <taxon>Ascomycota</taxon>
        <taxon>Pezizomycotina</taxon>
        <taxon>Sordariomycetes</taxon>
        <taxon>Sordariomycetidae</taxon>
        <taxon>Sordariales</taxon>
        <taxon>Chaetomiaceae</taxon>
        <taxon>Chaetomium</taxon>
    </lineage>
</organism>
<comment type="caution">
    <text evidence="2">The sequence shown here is derived from an EMBL/GenBank/DDBJ whole genome shotgun (WGS) entry which is preliminary data.</text>
</comment>
<dbReference type="RefSeq" id="XP_062723551.1">
    <property type="nucleotide sequence ID" value="XM_062866674.1"/>
</dbReference>
<reference evidence="2" key="2">
    <citation type="submission" date="2023-06" db="EMBL/GenBank/DDBJ databases">
        <authorList>
            <consortium name="Lawrence Berkeley National Laboratory"/>
            <person name="Mondo S.J."/>
            <person name="Hensen N."/>
            <person name="Bonometti L."/>
            <person name="Westerberg I."/>
            <person name="Brannstrom I.O."/>
            <person name="Guillou S."/>
            <person name="Cros-Aarteil S."/>
            <person name="Calhoun S."/>
            <person name="Haridas S."/>
            <person name="Kuo A."/>
            <person name="Pangilinan J."/>
            <person name="Riley R."/>
            <person name="Labutti K."/>
            <person name="Andreopoulos B."/>
            <person name="Lipzen A."/>
            <person name="Chen C."/>
            <person name="Yanf M."/>
            <person name="Daum C."/>
            <person name="Ng V."/>
            <person name="Clum A."/>
            <person name="Steindorff A."/>
            <person name="Ohm R."/>
            <person name="Martin F."/>
            <person name="Silar P."/>
            <person name="Natvig D."/>
            <person name="Lalanne C."/>
            <person name="Gautier V."/>
            <person name="Ament-Velasquez S.L."/>
            <person name="Kruys A."/>
            <person name="Hutchinson M.I."/>
            <person name="Powell A.J."/>
            <person name="Barry K."/>
            <person name="Miller A.N."/>
            <person name="Grigoriev I.V."/>
            <person name="Debuchy R."/>
            <person name="Gladieux P."/>
            <person name="Thoren M.H."/>
            <person name="Johannesson H."/>
        </authorList>
    </citation>
    <scope>NUCLEOTIDE SEQUENCE</scope>
    <source>
        <strain evidence="2">CBS 333.67</strain>
    </source>
</reference>
<dbReference type="Proteomes" id="UP001273166">
    <property type="component" value="Unassembled WGS sequence"/>
</dbReference>
<protein>
    <submittedName>
        <fullName evidence="2">Uncharacterized protein</fullName>
    </submittedName>
</protein>
<keyword evidence="1" id="KW-0812">Transmembrane</keyword>
<feature type="transmembrane region" description="Helical" evidence="1">
    <location>
        <begin position="27"/>
        <end position="51"/>
    </location>
</feature>
<keyword evidence="3" id="KW-1185">Reference proteome</keyword>
<dbReference type="AlphaFoldDB" id="A0AAJ0M3K0"/>
<proteinExistence type="predicted"/>
<evidence type="ECO:0000313" key="2">
    <source>
        <dbReference type="EMBL" id="KAK3307771.1"/>
    </source>
</evidence>
<dbReference type="EMBL" id="JAUDZG010000002">
    <property type="protein sequence ID" value="KAK3307771.1"/>
    <property type="molecule type" value="Genomic_DNA"/>
</dbReference>
<keyword evidence="1" id="KW-1133">Transmembrane helix</keyword>
<dbReference type="PANTHER" id="PTHR33567">
    <property type="entry name" value="CHROMATE ION TRANSPORTER (EUROFUNG)"/>
    <property type="match status" value="1"/>
</dbReference>
<dbReference type="GeneID" id="87885503"/>
<dbReference type="PANTHER" id="PTHR33567:SF3">
    <property type="entry name" value="CHROMATE ION TRANSPORTER (EUROFUNG)"/>
    <property type="match status" value="1"/>
</dbReference>
<evidence type="ECO:0000313" key="3">
    <source>
        <dbReference type="Proteomes" id="UP001273166"/>
    </source>
</evidence>
<sequence>MFLAGTIIFGGGPVIIPLLRDSLAGAVIAWVGIFSPGLVVVHGTMGIWGAIRG</sequence>
<keyword evidence="1" id="KW-0472">Membrane</keyword>
<name>A0AAJ0M3K0_9PEZI</name>
<gene>
    <name evidence="2" type="ORF">B0T15DRAFT_490379</name>
</gene>
<accession>A0AAJ0M3K0</accession>
<evidence type="ECO:0000256" key="1">
    <source>
        <dbReference type="SAM" id="Phobius"/>
    </source>
</evidence>
<reference evidence="2" key="1">
    <citation type="journal article" date="2023" name="Mol. Phylogenet. Evol.">
        <title>Genome-scale phylogeny and comparative genomics of the fungal order Sordariales.</title>
        <authorList>
            <person name="Hensen N."/>
            <person name="Bonometti L."/>
            <person name="Westerberg I."/>
            <person name="Brannstrom I.O."/>
            <person name="Guillou S."/>
            <person name="Cros-Aarteil S."/>
            <person name="Calhoun S."/>
            <person name="Haridas S."/>
            <person name="Kuo A."/>
            <person name="Mondo S."/>
            <person name="Pangilinan J."/>
            <person name="Riley R."/>
            <person name="LaButti K."/>
            <person name="Andreopoulos B."/>
            <person name="Lipzen A."/>
            <person name="Chen C."/>
            <person name="Yan M."/>
            <person name="Daum C."/>
            <person name="Ng V."/>
            <person name="Clum A."/>
            <person name="Steindorff A."/>
            <person name="Ohm R.A."/>
            <person name="Martin F."/>
            <person name="Silar P."/>
            <person name="Natvig D.O."/>
            <person name="Lalanne C."/>
            <person name="Gautier V."/>
            <person name="Ament-Velasquez S.L."/>
            <person name="Kruys A."/>
            <person name="Hutchinson M.I."/>
            <person name="Powell A.J."/>
            <person name="Barry K."/>
            <person name="Miller A.N."/>
            <person name="Grigoriev I.V."/>
            <person name="Debuchy R."/>
            <person name="Gladieux P."/>
            <person name="Hiltunen Thoren M."/>
            <person name="Johannesson H."/>
        </authorList>
    </citation>
    <scope>NUCLEOTIDE SEQUENCE</scope>
    <source>
        <strain evidence="2">CBS 333.67</strain>
    </source>
</reference>